<keyword evidence="2" id="KW-1185">Reference proteome</keyword>
<dbReference type="InterPro" id="IPR007554">
    <property type="entry name" value="Glycerophosphate_synth"/>
</dbReference>
<dbReference type="GO" id="GO:0016020">
    <property type="term" value="C:membrane"/>
    <property type="evidence" value="ECO:0007669"/>
    <property type="project" value="InterPro"/>
</dbReference>
<evidence type="ECO:0000313" key="2">
    <source>
        <dbReference type="Proteomes" id="UP000194450"/>
    </source>
</evidence>
<dbReference type="Proteomes" id="UP000194450">
    <property type="component" value="Unassembled WGS sequence"/>
</dbReference>
<organism evidence="1 2">
    <name type="scientific">Pseudidiomarina planktonica</name>
    <dbReference type="NCBI Taxonomy" id="1323738"/>
    <lineage>
        <taxon>Bacteria</taxon>
        <taxon>Pseudomonadati</taxon>
        <taxon>Pseudomonadota</taxon>
        <taxon>Gammaproteobacteria</taxon>
        <taxon>Alteromonadales</taxon>
        <taxon>Idiomarinaceae</taxon>
        <taxon>Pseudidiomarina</taxon>
    </lineage>
</organism>
<reference evidence="2" key="1">
    <citation type="submission" date="2017-04" db="EMBL/GenBank/DDBJ databases">
        <authorList>
            <person name="Varghese N."/>
            <person name="Submissions S."/>
        </authorList>
    </citation>
    <scope>NUCLEOTIDE SEQUENCE [LARGE SCALE GENOMIC DNA]</scope>
</reference>
<dbReference type="Gene3D" id="3.40.50.12580">
    <property type="match status" value="1"/>
</dbReference>
<accession>A0A1Y6EHW9</accession>
<dbReference type="AlphaFoldDB" id="A0A1Y6EHW9"/>
<protein>
    <submittedName>
        <fullName evidence="1">CDP-Glycerol:Poly(Glycerophosphate) glycerophosphotransferase</fullName>
    </submittedName>
</protein>
<dbReference type="GO" id="GO:0047355">
    <property type="term" value="F:CDP-glycerol glycerophosphotransferase activity"/>
    <property type="evidence" value="ECO:0007669"/>
    <property type="project" value="InterPro"/>
</dbReference>
<dbReference type="EMBL" id="FXWH01000001">
    <property type="protein sequence ID" value="SMQ62197.1"/>
    <property type="molecule type" value="Genomic_DNA"/>
</dbReference>
<dbReference type="SUPFAM" id="SSF53756">
    <property type="entry name" value="UDP-Glycosyltransferase/glycogen phosphorylase"/>
    <property type="match status" value="1"/>
</dbReference>
<proteinExistence type="predicted"/>
<sequence>MKTEEQKSSEGISASFQAKEVSRLSQKSTIKVVFLVINASVWKVDSLFQKMMADPMFEPEILVCPCISFDQDRMYEEMNLTYDFFVKKEYPVHYSRRPEGGWLDISSLQPDIVFFTNQHEITLRKYFGEVFRNYLCCYVPYYYMATTHAGDHSVLLNSEMLNSMWRIYWPHKYIFDEFKRHSLVSGRNSELTGYPATESLSIDNDRYDGEVAVKPVWRTQNKEKKKIIFAAHHTIADDESCLSTFLVLGEPIRELAETFSDQVQWAFKPHPMLKSKLYSHPDWGVEKTDEYYGFWRENDFTQLELDAYDDLFKQSDALIHDCSSFIAEYSFLKKPVLFLTRKNLENFTFLNEFGRDAFATHEIAYTKNQILSFIQSIIIGDRDLTLLPNRAKFDEYVETFYNKDLPSERIIRDIKKYLQVGGS</sequence>
<dbReference type="InterPro" id="IPR043148">
    <property type="entry name" value="TagF_C"/>
</dbReference>
<dbReference type="Pfam" id="PF04464">
    <property type="entry name" value="Glyphos_transf"/>
    <property type="match status" value="1"/>
</dbReference>
<dbReference type="OrthoDB" id="2334812at2"/>
<keyword evidence="1" id="KW-0808">Transferase</keyword>
<evidence type="ECO:0000313" key="1">
    <source>
        <dbReference type="EMBL" id="SMQ62197.1"/>
    </source>
</evidence>
<dbReference type="RefSeq" id="WP_086433836.1">
    <property type="nucleotide sequence ID" value="NZ_FXWH01000001.1"/>
</dbReference>
<gene>
    <name evidence="1" type="ORF">SAMN06297229_0673</name>
</gene>
<name>A0A1Y6EHW9_9GAMM</name>